<comment type="caution">
    <text evidence="2">The sequence shown here is derived from an EMBL/GenBank/DDBJ whole genome shotgun (WGS) entry which is preliminary data.</text>
</comment>
<evidence type="ECO:0000313" key="3">
    <source>
        <dbReference type="Proteomes" id="UP001500831"/>
    </source>
</evidence>
<dbReference type="EMBL" id="BAAAVI010000110">
    <property type="protein sequence ID" value="GAA2911343.1"/>
    <property type="molecule type" value="Genomic_DNA"/>
</dbReference>
<sequence length="100" mass="10267">MITLVIMGPLLSFLLPDGVAVSLRSTGPGQISAATLAVARAAFPKGSMAIRIRDEPGVLFPERTSRLAAIRPAAWRSDQFADSVDPRGEAAVGAGPGPGV</sequence>
<accession>A0ABN3WDG3</accession>
<evidence type="ECO:0000313" key="2">
    <source>
        <dbReference type="EMBL" id="GAA2911343.1"/>
    </source>
</evidence>
<organism evidence="2 3">
    <name type="scientific">Streptosporangium fragile</name>
    <dbReference type="NCBI Taxonomy" id="46186"/>
    <lineage>
        <taxon>Bacteria</taxon>
        <taxon>Bacillati</taxon>
        <taxon>Actinomycetota</taxon>
        <taxon>Actinomycetes</taxon>
        <taxon>Streptosporangiales</taxon>
        <taxon>Streptosporangiaceae</taxon>
        <taxon>Streptosporangium</taxon>
    </lineage>
</organism>
<protein>
    <submittedName>
        <fullName evidence="2">Uncharacterized protein</fullName>
    </submittedName>
</protein>
<name>A0ABN3WDG3_9ACTN</name>
<gene>
    <name evidence="2" type="ORF">GCM10010517_77850</name>
</gene>
<evidence type="ECO:0000256" key="1">
    <source>
        <dbReference type="SAM" id="MobiDB-lite"/>
    </source>
</evidence>
<proteinExistence type="predicted"/>
<reference evidence="2 3" key="1">
    <citation type="journal article" date="2019" name="Int. J. Syst. Evol. Microbiol.">
        <title>The Global Catalogue of Microorganisms (GCM) 10K type strain sequencing project: providing services to taxonomists for standard genome sequencing and annotation.</title>
        <authorList>
            <consortium name="The Broad Institute Genomics Platform"/>
            <consortium name="The Broad Institute Genome Sequencing Center for Infectious Disease"/>
            <person name="Wu L."/>
            <person name="Ma J."/>
        </authorList>
    </citation>
    <scope>NUCLEOTIDE SEQUENCE [LARGE SCALE GENOMIC DNA]</scope>
    <source>
        <strain evidence="2 3">JCM 6242</strain>
    </source>
</reference>
<feature type="region of interest" description="Disordered" evidence="1">
    <location>
        <begin position="80"/>
        <end position="100"/>
    </location>
</feature>
<dbReference type="Proteomes" id="UP001500831">
    <property type="component" value="Unassembled WGS sequence"/>
</dbReference>
<keyword evidence="3" id="KW-1185">Reference proteome</keyword>